<comment type="cofactor">
    <cofactor evidence="1">
        <name>heme</name>
        <dbReference type="ChEBI" id="CHEBI:30413"/>
    </cofactor>
</comment>
<keyword evidence="5 7" id="KW-0408">Iron</keyword>
<evidence type="ECO:0000313" key="10">
    <source>
        <dbReference type="Proteomes" id="UP000249402"/>
    </source>
</evidence>
<dbReference type="GO" id="GO:0016705">
    <property type="term" value="F:oxidoreductase activity, acting on paired donors, with incorporation or reduction of molecular oxygen"/>
    <property type="evidence" value="ECO:0007669"/>
    <property type="project" value="InterPro"/>
</dbReference>
<dbReference type="EMBL" id="KZ824432">
    <property type="protein sequence ID" value="RAL02169.1"/>
    <property type="molecule type" value="Genomic_DNA"/>
</dbReference>
<keyword evidence="4 7" id="KW-0560">Oxidoreductase</keyword>
<feature type="signal peptide" evidence="8">
    <location>
        <begin position="1"/>
        <end position="18"/>
    </location>
</feature>
<dbReference type="PANTHER" id="PTHR24305">
    <property type="entry name" value="CYTOCHROME P450"/>
    <property type="match status" value="1"/>
</dbReference>
<protein>
    <submittedName>
        <fullName evidence="9">Cytochrome P450</fullName>
    </submittedName>
</protein>
<dbReference type="VEuPathDB" id="FungiDB:BO80DRAFT_352891"/>
<dbReference type="InterPro" id="IPR017972">
    <property type="entry name" value="Cyt_P450_CS"/>
</dbReference>
<dbReference type="RefSeq" id="XP_025576496.1">
    <property type="nucleotide sequence ID" value="XM_025715642.1"/>
</dbReference>
<dbReference type="GO" id="GO:0004497">
    <property type="term" value="F:monooxygenase activity"/>
    <property type="evidence" value="ECO:0007669"/>
    <property type="project" value="UniProtKB-KW"/>
</dbReference>
<dbReference type="SUPFAM" id="SSF48264">
    <property type="entry name" value="Cytochrome P450"/>
    <property type="match status" value="1"/>
</dbReference>
<proteinExistence type="inferred from homology"/>
<evidence type="ECO:0000256" key="7">
    <source>
        <dbReference type="RuleBase" id="RU000461"/>
    </source>
</evidence>
<evidence type="ECO:0000256" key="2">
    <source>
        <dbReference type="ARBA" id="ARBA00010617"/>
    </source>
</evidence>
<feature type="chain" id="PRO_5017403801" evidence="8">
    <location>
        <begin position="19"/>
        <end position="543"/>
    </location>
</feature>
<evidence type="ECO:0000313" key="9">
    <source>
        <dbReference type="EMBL" id="RAL02169.1"/>
    </source>
</evidence>
<keyword evidence="6 7" id="KW-0503">Monooxygenase</keyword>
<evidence type="ECO:0000256" key="8">
    <source>
        <dbReference type="SAM" id="SignalP"/>
    </source>
</evidence>
<gene>
    <name evidence="9" type="ORF">BO80DRAFT_352891</name>
</gene>
<dbReference type="PANTHER" id="PTHR24305:SF166">
    <property type="entry name" value="CYTOCHROME P450 12A4, MITOCHONDRIAL-RELATED"/>
    <property type="match status" value="1"/>
</dbReference>
<dbReference type="InterPro" id="IPR050121">
    <property type="entry name" value="Cytochrome_P450_monoxygenase"/>
</dbReference>
<dbReference type="GeneID" id="37220507"/>
<dbReference type="InterPro" id="IPR036396">
    <property type="entry name" value="Cyt_P450_sf"/>
</dbReference>
<dbReference type="STRING" id="1448316.A0A395H3Z3"/>
<evidence type="ECO:0000256" key="4">
    <source>
        <dbReference type="ARBA" id="ARBA00023002"/>
    </source>
</evidence>
<keyword evidence="8" id="KW-0732">Signal</keyword>
<dbReference type="InterPro" id="IPR001128">
    <property type="entry name" value="Cyt_P450"/>
</dbReference>
<evidence type="ECO:0000256" key="3">
    <source>
        <dbReference type="ARBA" id="ARBA00022723"/>
    </source>
</evidence>
<dbReference type="AlphaFoldDB" id="A0A395H3Z3"/>
<accession>A0A395H3Z3</accession>
<organism evidence="9 10">
    <name type="scientific">Aspergillus ibericus CBS 121593</name>
    <dbReference type="NCBI Taxonomy" id="1448316"/>
    <lineage>
        <taxon>Eukaryota</taxon>
        <taxon>Fungi</taxon>
        <taxon>Dikarya</taxon>
        <taxon>Ascomycota</taxon>
        <taxon>Pezizomycotina</taxon>
        <taxon>Eurotiomycetes</taxon>
        <taxon>Eurotiomycetidae</taxon>
        <taxon>Eurotiales</taxon>
        <taxon>Aspergillaceae</taxon>
        <taxon>Aspergillus</taxon>
        <taxon>Aspergillus subgen. Circumdati</taxon>
    </lineage>
</organism>
<dbReference type="GO" id="GO:0020037">
    <property type="term" value="F:heme binding"/>
    <property type="evidence" value="ECO:0007669"/>
    <property type="project" value="InterPro"/>
</dbReference>
<evidence type="ECO:0000256" key="6">
    <source>
        <dbReference type="ARBA" id="ARBA00023033"/>
    </source>
</evidence>
<evidence type="ECO:0000256" key="1">
    <source>
        <dbReference type="ARBA" id="ARBA00001971"/>
    </source>
</evidence>
<keyword evidence="7" id="KW-0349">Heme</keyword>
<dbReference type="GO" id="GO:0005506">
    <property type="term" value="F:iron ion binding"/>
    <property type="evidence" value="ECO:0007669"/>
    <property type="project" value="InterPro"/>
</dbReference>
<evidence type="ECO:0000256" key="5">
    <source>
        <dbReference type="ARBA" id="ARBA00023004"/>
    </source>
</evidence>
<sequence length="543" mass="62000">MILIVLVACLAWTAYILACTGRNYRSVWAAHPEVPILVSVVFLGEPLWRCLQSLRPATYNDRFSIFFQLHRFQKHAWNFSDKYALHARYGKSFYLVTPTQCEFITADGTVAGEILSRSQSFAKPVGLLRKLDVFGKSLASVEGIDWKRHCRLTAGAFNDQTDQAAWYKALDRAADVLSTWLEAEAVTSTSSDMAHISMDVLFQACLALDDESILNRPNLSLDDCKSNLTTFLDMVSGTKKPFLARDRESRNAGGIISAARHLRRTLEELIEFRRQCPAVNRTDLISMMLKARDKLYLTPEEVRGNLFLFLFAGHETTANTLVAIIYLLAIFPSWQEWALQEIDYLLQDIRVDELPNYKLFRSTKRLRAVMLETLRLYGPVLNILRETKHQGQTVGINNERSLIPKNTKVRINSVALHTDPDTWGPDSLEWRPNRWISSNPPGPTSRDCSIPVNESYCTSMERRLLAWSEGARVCPGKKFSQVEIVAVLIQLFRNHRVSIIPQPGQTLEQARMNAYDRVQNSVMRLTLHIADPEAVRVRWDIRR</sequence>
<dbReference type="PRINTS" id="PR00385">
    <property type="entry name" value="P450"/>
</dbReference>
<comment type="similarity">
    <text evidence="2 7">Belongs to the cytochrome P450 family.</text>
</comment>
<dbReference type="Proteomes" id="UP000249402">
    <property type="component" value="Unassembled WGS sequence"/>
</dbReference>
<dbReference type="PROSITE" id="PS00086">
    <property type="entry name" value="CYTOCHROME_P450"/>
    <property type="match status" value="1"/>
</dbReference>
<keyword evidence="10" id="KW-1185">Reference proteome</keyword>
<dbReference type="Pfam" id="PF00067">
    <property type="entry name" value="p450"/>
    <property type="match status" value="1"/>
</dbReference>
<dbReference type="OrthoDB" id="1470350at2759"/>
<keyword evidence="3 7" id="KW-0479">Metal-binding</keyword>
<dbReference type="Gene3D" id="1.10.630.10">
    <property type="entry name" value="Cytochrome P450"/>
    <property type="match status" value="1"/>
</dbReference>
<name>A0A395H3Z3_9EURO</name>
<reference evidence="9 10" key="1">
    <citation type="submission" date="2018-02" db="EMBL/GenBank/DDBJ databases">
        <title>The genomes of Aspergillus section Nigri reveals drivers in fungal speciation.</title>
        <authorList>
            <consortium name="DOE Joint Genome Institute"/>
            <person name="Vesth T.C."/>
            <person name="Nybo J."/>
            <person name="Theobald S."/>
            <person name="Brandl J."/>
            <person name="Frisvad J.C."/>
            <person name="Nielsen K.F."/>
            <person name="Lyhne E.K."/>
            <person name="Kogle M.E."/>
            <person name="Kuo A."/>
            <person name="Riley R."/>
            <person name="Clum A."/>
            <person name="Nolan M."/>
            <person name="Lipzen A."/>
            <person name="Salamov A."/>
            <person name="Henrissat B."/>
            <person name="Wiebenga A."/>
            <person name="De vries R.P."/>
            <person name="Grigoriev I.V."/>
            <person name="Mortensen U.H."/>
            <person name="Andersen M.R."/>
            <person name="Baker S.E."/>
        </authorList>
    </citation>
    <scope>NUCLEOTIDE SEQUENCE [LARGE SCALE GENOMIC DNA]</scope>
    <source>
        <strain evidence="9 10">CBS 121593</strain>
    </source>
</reference>